<evidence type="ECO:0000256" key="2">
    <source>
        <dbReference type="ARBA" id="ARBA00022670"/>
    </source>
</evidence>
<evidence type="ECO:0000259" key="13">
    <source>
        <dbReference type="Pfam" id="PF07504"/>
    </source>
</evidence>
<evidence type="ECO:0000256" key="5">
    <source>
        <dbReference type="ARBA" id="ARBA00022801"/>
    </source>
</evidence>
<dbReference type="RefSeq" id="WP_121852687.1">
    <property type="nucleotide sequence ID" value="NZ_CP037952.1"/>
</dbReference>
<accession>A0A3A6TQS1</accession>
<dbReference type="OrthoDB" id="5378341at2"/>
<feature type="domain" description="Peptidase M4" evidence="11">
    <location>
        <begin position="215"/>
        <end position="356"/>
    </location>
</feature>
<keyword evidence="8" id="KW-0865">Zymogen</keyword>
<sequence length="512" mass="56676">MLFSKSVNLFILLAASNFISSLNAAQIVRLGADAQAASDGLNSPVQFQLDDETDFRINKTITLPNGKKKYRLQQYYQNVPVYGYSVTSNVATTNKLQAMSGNVVSQLVQNEGFSQPTISAQKALQLSRTQLADLENKSPIQSSANQKIYYPETKLWVYLDEEKQPHLTYLTSYLVYKPAMSRPMTLVDAHSGEILDQWEGILYEKVGTGMGGNIKTGQYQYGVDRPNLNITVSGASCSLENSHVKTVNLTHQAIIPDKLDAITYPCPEYQEATINGGFGTANDALFNGNIIYDMYQSWIKQAPIEGQLIMAVHYKTAYDNALWNGHQMLFGDGQRLFYPLVGIGISAHEISHGFTQFNSNLKSKGQAGAINESFSDMAGVAAKFYRDNQADFSIGGEIMKRMPAARYLDEPRKDGYSIDNVHQYRSGTNSHFASGIFNKAFYTLATSKGWTIKSAFQTFALANQLYWNIDSNFWDAACGVSKAAKDMEMNSDDVVHAFNVVGITPCEAPEAD</sequence>
<name>A0A3A6TQS1_9GAMM</name>
<dbReference type="EMBL" id="QYYH01000024">
    <property type="protein sequence ID" value="RJY18359.1"/>
    <property type="molecule type" value="Genomic_DNA"/>
</dbReference>
<organism evidence="14 15">
    <name type="scientific">Parashewanella spongiae</name>
    <dbReference type="NCBI Taxonomy" id="342950"/>
    <lineage>
        <taxon>Bacteria</taxon>
        <taxon>Pseudomonadati</taxon>
        <taxon>Pseudomonadota</taxon>
        <taxon>Gammaproteobacteria</taxon>
        <taxon>Alteromonadales</taxon>
        <taxon>Shewanellaceae</taxon>
        <taxon>Parashewanella</taxon>
    </lineage>
</organism>
<dbReference type="SUPFAM" id="SSF55486">
    <property type="entry name" value="Metalloproteases ('zincins'), catalytic domain"/>
    <property type="match status" value="1"/>
</dbReference>
<dbReference type="InterPro" id="IPR001570">
    <property type="entry name" value="Peptidase_M4_C_domain"/>
</dbReference>
<dbReference type="Pfam" id="PF01447">
    <property type="entry name" value="Peptidase_M4"/>
    <property type="match status" value="1"/>
</dbReference>
<dbReference type="Proteomes" id="UP000273022">
    <property type="component" value="Unassembled WGS sequence"/>
</dbReference>
<dbReference type="Pfam" id="PF07504">
    <property type="entry name" value="FTP"/>
    <property type="match status" value="1"/>
</dbReference>
<dbReference type="InterPro" id="IPR050728">
    <property type="entry name" value="Zinc_Metalloprotease_M4"/>
</dbReference>
<dbReference type="GO" id="GO:0005576">
    <property type="term" value="C:extracellular region"/>
    <property type="evidence" value="ECO:0007669"/>
    <property type="project" value="UniProtKB-SubCell"/>
</dbReference>
<evidence type="ECO:0000256" key="9">
    <source>
        <dbReference type="PIRSR" id="PIRSR623612-1"/>
    </source>
</evidence>
<keyword evidence="15" id="KW-1185">Reference proteome</keyword>
<keyword evidence="4 10" id="KW-0732">Signal</keyword>
<evidence type="ECO:0000256" key="10">
    <source>
        <dbReference type="RuleBase" id="RU366073"/>
    </source>
</evidence>
<keyword evidence="2 10" id="KW-0645">Protease</keyword>
<keyword evidence="10" id="KW-0964">Secreted</keyword>
<comment type="subcellular location">
    <subcellularLocation>
        <location evidence="10">Secreted</location>
    </subcellularLocation>
</comment>
<dbReference type="Gene3D" id="3.10.450.490">
    <property type="match status" value="1"/>
</dbReference>
<evidence type="ECO:0000256" key="4">
    <source>
        <dbReference type="ARBA" id="ARBA00022729"/>
    </source>
</evidence>
<dbReference type="GO" id="GO:0046872">
    <property type="term" value="F:metal ion binding"/>
    <property type="evidence" value="ECO:0007669"/>
    <property type="project" value="UniProtKB-UniRule"/>
</dbReference>
<feature type="active site" description="Proton donor" evidence="9">
    <location>
        <position position="431"/>
    </location>
</feature>
<comment type="function">
    <text evidence="10">Extracellular zinc metalloprotease.</text>
</comment>
<protein>
    <recommendedName>
        <fullName evidence="10">Neutral metalloproteinase</fullName>
        <ecNumber evidence="10">3.4.24.-</ecNumber>
    </recommendedName>
</protein>
<evidence type="ECO:0000256" key="6">
    <source>
        <dbReference type="ARBA" id="ARBA00022833"/>
    </source>
</evidence>
<dbReference type="Gene3D" id="3.10.170.10">
    <property type="match status" value="1"/>
</dbReference>
<keyword evidence="3" id="KW-0479">Metal-binding</keyword>
<dbReference type="PANTHER" id="PTHR33794:SF1">
    <property type="entry name" value="BACILLOLYSIN"/>
    <property type="match status" value="1"/>
</dbReference>
<dbReference type="PANTHER" id="PTHR33794">
    <property type="entry name" value="BACILLOLYSIN"/>
    <property type="match status" value="1"/>
</dbReference>
<comment type="similarity">
    <text evidence="1 10">Belongs to the peptidase M4 family.</text>
</comment>
<dbReference type="Gene3D" id="3.10.450.40">
    <property type="match status" value="1"/>
</dbReference>
<keyword evidence="7 10" id="KW-0482">Metalloprotease</keyword>
<reference evidence="14 15" key="1">
    <citation type="submission" date="2018-09" db="EMBL/GenBank/DDBJ databases">
        <title>Phylogeny of the Shewanellaceae, and recommendation for two new genera, Pseudoshewanella and Parashewanella.</title>
        <authorList>
            <person name="Wang G."/>
        </authorList>
    </citation>
    <scope>NUCLEOTIDE SEQUENCE [LARGE SCALE GENOMIC DNA]</scope>
    <source>
        <strain evidence="14 15">KCTC 22492</strain>
    </source>
</reference>
<dbReference type="Pfam" id="PF02868">
    <property type="entry name" value="Peptidase_M4_C"/>
    <property type="match status" value="1"/>
</dbReference>
<feature type="chain" id="PRO_5023083666" description="Neutral metalloproteinase" evidence="10">
    <location>
        <begin position="25"/>
        <end position="512"/>
    </location>
</feature>
<dbReference type="AlphaFoldDB" id="A0A3A6TQS1"/>
<gene>
    <name evidence="14" type="ORF">D5R81_05690</name>
</gene>
<feature type="signal peptide" evidence="10">
    <location>
        <begin position="1"/>
        <end position="24"/>
    </location>
</feature>
<dbReference type="Gene3D" id="1.10.390.10">
    <property type="entry name" value="Neutral Protease Domain 2"/>
    <property type="match status" value="1"/>
</dbReference>
<dbReference type="InterPro" id="IPR011096">
    <property type="entry name" value="FTP_domain"/>
</dbReference>
<dbReference type="GO" id="GO:0006508">
    <property type="term" value="P:proteolysis"/>
    <property type="evidence" value="ECO:0007669"/>
    <property type="project" value="UniProtKB-KW"/>
</dbReference>
<dbReference type="GO" id="GO:0004222">
    <property type="term" value="F:metalloendopeptidase activity"/>
    <property type="evidence" value="ECO:0007669"/>
    <property type="project" value="UniProtKB-UniRule"/>
</dbReference>
<evidence type="ECO:0000313" key="14">
    <source>
        <dbReference type="EMBL" id="RJY18359.1"/>
    </source>
</evidence>
<dbReference type="PRINTS" id="PR00730">
    <property type="entry name" value="THERMOLYSIN"/>
</dbReference>
<comment type="cofactor">
    <cofactor evidence="10">
        <name>Zn(2+)</name>
        <dbReference type="ChEBI" id="CHEBI:29105"/>
    </cofactor>
</comment>
<evidence type="ECO:0000259" key="11">
    <source>
        <dbReference type="Pfam" id="PF01447"/>
    </source>
</evidence>
<dbReference type="InterPro" id="IPR027268">
    <property type="entry name" value="Peptidase_M4/M1_CTD_sf"/>
</dbReference>
<evidence type="ECO:0000256" key="8">
    <source>
        <dbReference type="ARBA" id="ARBA00023145"/>
    </source>
</evidence>
<proteinExistence type="inferred from homology"/>
<dbReference type="CDD" id="cd09597">
    <property type="entry name" value="M4_TLP"/>
    <property type="match status" value="1"/>
</dbReference>
<feature type="domain" description="FTP" evidence="13">
    <location>
        <begin position="54"/>
        <end position="103"/>
    </location>
</feature>
<dbReference type="EC" id="3.4.24.-" evidence="10"/>
<feature type="active site" evidence="9">
    <location>
        <position position="349"/>
    </location>
</feature>
<dbReference type="InterPro" id="IPR023612">
    <property type="entry name" value="Peptidase_M4"/>
</dbReference>
<evidence type="ECO:0000259" key="12">
    <source>
        <dbReference type="Pfam" id="PF02868"/>
    </source>
</evidence>
<feature type="domain" description="Peptidase M4 C-terminal" evidence="12">
    <location>
        <begin position="359"/>
        <end position="503"/>
    </location>
</feature>
<evidence type="ECO:0000256" key="1">
    <source>
        <dbReference type="ARBA" id="ARBA00009388"/>
    </source>
</evidence>
<keyword evidence="6 10" id="KW-0862">Zinc</keyword>
<dbReference type="InterPro" id="IPR013856">
    <property type="entry name" value="Peptidase_M4_domain"/>
</dbReference>
<evidence type="ECO:0000313" key="15">
    <source>
        <dbReference type="Proteomes" id="UP000273022"/>
    </source>
</evidence>
<evidence type="ECO:0000256" key="7">
    <source>
        <dbReference type="ARBA" id="ARBA00023049"/>
    </source>
</evidence>
<evidence type="ECO:0000256" key="3">
    <source>
        <dbReference type="ARBA" id="ARBA00022723"/>
    </source>
</evidence>
<keyword evidence="5 10" id="KW-0378">Hydrolase</keyword>
<comment type="caution">
    <text evidence="14">The sequence shown here is derived from an EMBL/GenBank/DDBJ whole genome shotgun (WGS) entry which is preliminary data.</text>
</comment>